<dbReference type="EMBL" id="CP014855">
    <property type="protein sequence ID" value="ASJ01164.1"/>
    <property type="molecule type" value="Genomic_DNA"/>
</dbReference>
<dbReference type="SUPFAM" id="SSF89447">
    <property type="entry name" value="AbrB/MazE/MraZ-like"/>
    <property type="match status" value="2"/>
</dbReference>
<evidence type="ECO:0000313" key="2">
    <source>
        <dbReference type="Proteomes" id="UP000250134"/>
    </source>
</evidence>
<accession>A0A2Z2MB44</accession>
<name>A0A2Z2MB44_THEGO</name>
<dbReference type="AlphaFoldDB" id="A0A2Z2MB44"/>
<dbReference type="Gene3D" id="2.10.260.10">
    <property type="match status" value="1"/>
</dbReference>
<dbReference type="KEGG" id="tgg:A3K92_06545"/>
<reference evidence="1 2" key="1">
    <citation type="submission" date="2016-03" db="EMBL/GenBank/DDBJ databases">
        <title>Complete genome sequence of Thermococcus gorgonarius.</title>
        <authorList>
            <person name="Oger P.M."/>
        </authorList>
    </citation>
    <scope>NUCLEOTIDE SEQUENCE [LARGE SCALE GENOMIC DNA]</scope>
    <source>
        <strain evidence="1 2">W-12</strain>
    </source>
</reference>
<evidence type="ECO:0000313" key="1">
    <source>
        <dbReference type="EMBL" id="ASJ01164.1"/>
    </source>
</evidence>
<dbReference type="RefSeq" id="WP_088885503.1">
    <property type="nucleotide sequence ID" value="NZ_CP014855.1"/>
</dbReference>
<proteinExistence type="predicted"/>
<dbReference type="Proteomes" id="UP000250134">
    <property type="component" value="Chromosome"/>
</dbReference>
<organism evidence="1 2">
    <name type="scientific">Thermococcus gorgonarius</name>
    <dbReference type="NCBI Taxonomy" id="71997"/>
    <lineage>
        <taxon>Archaea</taxon>
        <taxon>Methanobacteriati</taxon>
        <taxon>Methanobacteriota</taxon>
        <taxon>Thermococci</taxon>
        <taxon>Thermococcales</taxon>
        <taxon>Thermococcaceae</taxon>
        <taxon>Thermococcus</taxon>
    </lineage>
</organism>
<sequence>MDVLAKFHSVIHTSWRIIIPKATREFYEIEQGDVVELLLIKYQDKKPQIKKQFLGKVGEHGSVIIPKTVREVMDLKPKEIVEVIMLDHHKPTMRQVKENK</sequence>
<keyword evidence="2" id="KW-1185">Reference proteome</keyword>
<dbReference type="OrthoDB" id="87832at2157"/>
<dbReference type="InterPro" id="IPR037914">
    <property type="entry name" value="SpoVT-AbrB_sf"/>
</dbReference>
<gene>
    <name evidence="1" type="ORF">A3K92_06545</name>
</gene>
<protein>
    <submittedName>
        <fullName evidence="1">AbrB family transcriptional regulator</fullName>
    </submittedName>
</protein>
<dbReference type="GeneID" id="33332195"/>